<proteinExistence type="inferred from homology"/>
<feature type="binding site" evidence="9">
    <location>
        <begin position="60"/>
        <end position="69"/>
    </location>
    <ligand>
        <name>substrate</name>
    </ligand>
</feature>
<reference evidence="14" key="1">
    <citation type="journal article" date="2021" name="PeerJ">
        <title>Extensive microbial diversity within the chicken gut microbiome revealed by metagenomics and culture.</title>
        <authorList>
            <person name="Gilroy R."/>
            <person name="Ravi A."/>
            <person name="Getino M."/>
            <person name="Pursley I."/>
            <person name="Horton D.L."/>
            <person name="Alikhan N.F."/>
            <person name="Baker D."/>
            <person name="Gharbi K."/>
            <person name="Hall N."/>
            <person name="Watson M."/>
            <person name="Adriaenssens E.M."/>
            <person name="Foster-Nyarko E."/>
            <person name="Jarju S."/>
            <person name="Secka A."/>
            <person name="Antonio M."/>
            <person name="Oren A."/>
            <person name="Chaudhuri R.R."/>
            <person name="La Ragione R."/>
            <person name="Hildebrand F."/>
            <person name="Pallen M.J."/>
        </authorList>
    </citation>
    <scope>NUCLEOTIDE SEQUENCE</scope>
    <source>
        <strain evidence="14">USASDec5-558</strain>
    </source>
</reference>
<keyword evidence="4 9" id="KW-0210">Decarboxylase</keyword>
<dbReference type="InterPro" id="IPR011060">
    <property type="entry name" value="RibuloseP-bd_barrel"/>
</dbReference>
<evidence type="ECO:0000256" key="11">
    <source>
        <dbReference type="PIRSR" id="PIRSR614732-2"/>
    </source>
</evidence>
<dbReference type="InterPro" id="IPR047596">
    <property type="entry name" value="OMPdecase_bac"/>
</dbReference>
<feature type="active site" description="For OMPdecase activity" evidence="10">
    <location>
        <position position="60"/>
    </location>
</feature>
<dbReference type="Gene3D" id="3.20.20.70">
    <property type="entry name" value="Aldolase class I"/>
    <property type="match status" value="1"/>
</dbReference>
<name>A0A9D1WBL5_9GAMM</name>
<evidence type="ECO:0000256" key="4">
    <source>
        <dbReference type="ARBA" id="ARBA00022793"/>
    </source>
</evidence>
<comment type="caution">
    <text evidence="14">The sequence shown here is derived from an EMBL/GenBank/DDBJ whole genome shotgun (WGS) entry which is preliminary data.</text>
</comment>
<dbReference type="AlphaFoldDB" id="A0A9D1WBL5"/>
<comment type="subunit">
    <text evidence="3 9">Homodimer.</text>
</comment>
<feature type="binding site" evidence="9 11">
    <location>
        <position position="11"/>
    </location>
    <ligand>
        <name>substrate</name>
    </ligand>
</feature>
<evidence type="ECO:0000313" key="15">
    <source>
        <dbReference type="Proteomes" id="UP000886829"/>
    </source>
</evidence>
<comment type="function">
    <text evidence="1 9">Catalyzes the decarboxylation of orotidine 5'-monophosphate (OMP) to uridine 5'-monophosphate (UMP).</text>
</comment>
<evidence type="ECO:0000256" key="3">
    <source>
        <dbReference type="ARBA" id="ARBA00011738"/>
    </source>
</evidence>
<dbReference type="Proteomes" id="UP000886829">
    <property type="component" value="Unassembled WGS sequence"/>
</dbReference>
<comment type="catalytic activity">
    <reaction evidence="7 9 12">
        <text>orotidine 5'-phosphate + H(+) = UMP + CO2</text>
        <dbReference type="Rhea" id="RHEA:11596"/>
        <dbReference type="ChEBI" id="CHEBI:15378"/>
        <dbReference type="ChEBI" id="CHEBI:16526"/>
        <dbReference type="ChEBI" id="CHEBI:57538"/>
        <dbReference type="ChEBI" id="CHEBI:57865"/>
        <dbReference type="EC" id="4.1.1.23"/>
    </reaction>
</comment>
<dbReference type="GO" id="GO:0006207">
    <property type="term" value="P:'de novo' pyrimidine nucleobase biosynthetic process"/>
    <property type="evidence" value="ECO:0007669"/>
    <property type="project" value="InterPro"/>
</dbReference>
<feature type="active site" description="For OMPdecase activity" evidence="10">
    <location>
        <position position="65"/>
    </location>
</feature>
<dbReference type="GO" id="GO:0005829">
    <property type="term" value="C:cytosol"/>
    <property type="evidence" value="ECO:0007669"/>
    <property type="project" value="TreeGrafter"/>
</dbReference>
<evidence type="ECO:0000256" key="1">
    <source>
        <dbReference type="ARBA" id="ARBA00002356"/>
    </source>
</evidence>
<keyword evidence="5 9" id="KW-0665">Pyrimidine biosynthesis</keyword>
<evidence type="ECO:0000256" key="9">
    <source>
        <dbReference type="HAMAP-Rule" id="MF_01200"/>
    </source>
</evidence>
<evidence type="ECO:0000256" key="7">
    <source>
        <dbReference type="ARBA" id="ARBA00049157"/>
    </source>
</evidence>
<evidence type="ECO:0000256" key="10">
    <source>
        <dbReference type="PIRSR" id="PIRSR614732-1"/>
    </source>
</evidence>
<evidence type="ECO:0000256" key="2">
    <source>
        <dbReference type="ARBA" id="ARBA00004861"/>
    </source>
</evidence>
<dbReference type="NCBIfam" id="TIGR01740">
    <property type="entry name" value="pyrF"/>
    <property type="match status" value="1"/>
</dbReference>
<dbReference type="NCBIfam" id="NF001273">
    <property type="entry name" value="PRK00230.1"/>
    <property type="match status" value="1"/>
</dbReference>
<dbReference type="FunFam" id="3.20.20.70:FF:000015">
    <property type="entry name" value="Orotidine 5'-phosphate decarboxylase"/>
    <property type="match status" value="1"/>
</dbReference>
<evidence type="ECO:0000256" key="6">
    <source>
        <dbReference type="ARBA" id="ARBA00023239"/>
    </source>
</evidence>
<feature type="binding site" evidence="9 11">
    <location>
        <position position="33"/>
    </location>
    <ligand>
        <name>substrate</name>
    </ligand>
</feature>
<dbReference type="EC" id="4.1.1.23" evidence="9"/>
<evidence type="ECO:0000256" key="12">
    <source>
        <dbReference type="RuleBase" id="RU000512"/>
    </source>
</evidence>
<organism evidence="14 15">
    <name type="scientific">Candidatus Anaerobiospirillum pullistercoris</name>
    <dbReference type="NCBI Taxonomy" id="2838452"/>
    <lineage>
        <taxon>Bacteria</taxon>
        <taxon>Pseudomonadati</taxon>
        <taxon>Pseudomonadota</taxon>
        <taxon>Gammaproteobacteria</taxon>
        <taxon>Aeromonadales</taxon>
        <taxon>Succinivibrionaceae</taxon>
        <taxon>Anaerobiospirillum</taxon>
    </lineage>
</organism>
<feature type="binding site" evidence="9 11">
    <location>
        <position position="212"/>
    </location>
    <ligand>
        <name>substrate</name>
    </ligand>
</feature>
<evidence type="ECO:0000313" key="14">
    <source>
        <dbReference type="EMBL" id="HIX55969.1"/>
    </source>
</evidence>
<evidence type="ECO:0000256" key="8">
    <source>
        <dbReference type="ARBA" id="ARBA00061012"/>
    </source>
</evidence>
<sequence length="245" mass="26355">MFDPKVIVALDYDNDAAALDFVSRIDPSSCNLKVGKELFTVAGPQFVSKLVALNFRVFLDLKFHDIPNTTAKAVRAAASLGVWMVNVHASGGRVMMEHTVEELDKMPSTLPRPLLIGVTVLTSMDEAQLREVGVPRTPQEQVLRLAKLAKESGLNGVVSSALEASMIKKELGSNFVTVTPGIRPSGSDLGDQKRVMTPAAAIAAGSDYLVIGRPITRAPDPSAVLKSINHEIYQALAQKHEQVSV</sequence>
<accession>A0A9D1WBL5</accession>
<feature type="active site" description="Proton donor" evidence="9">
    <location>
        <position position="62"/>
    </location>
</feature>
<feature type="binding site" evidence="9 11">
    <location>
        <position position="122"/>
    </location>
    <ligand>
        <name>substrate</name>
    </ligand>
</feature>
<comment type="similarity">
    <text evidence="8 9">Belongs to the OMP decarboxylase family. Type 1 subfamily.</text>
</comment>
<dbReference type="GO" id="GO:0004590">
    <property type="term" value="F:orotidine-5'-phosphate decarboxylase activity"/>
    <property type="evidence" value="ECO:0007669"/>
    <property type="project" value="UniProtKB-UniRule"/>
</dbReference>
<dbReference type="SUPFAM" id="SSF51366">
    <property type="entry name" value="Ribulose-phoshate binding barrel"/>
    <property type="match status" value="1"/>
</dbReference>
<dbReference type="InterPro" id="IPR013785">
    <property type="entry name" value="Aldolase_TIM"/>
</dbReference>
<feature type="binding site" evidence="9 11">
    <location>
        <position position="183"/>
    </location>
    <ligand>
        <name>substrate</name>
    </ligand>
</feature>
<evidence type="ECO:0000256" key="5">
    <source>
        <dbReference type="ARBA" id="ARBA00022975"/>
    </source>
</evidence>
<dbReference type="InterPro" id="IPR018089">
    <property type="entry name" value="OMPdecase_AS"/>
</dbReference>
<dbReference type="EMBL" id="DXEV01000017">
    <property type="protein sequence ID" value="HIX55969.1"/>
    <property type="molecule type" value="Genomic_DNA"/>
</dbReference>
<dbReference type="PANTHER" id="PTHR32119">
    <property type="entry name" value="OROTIDINE 5'-PHOSPHATE DECARBOXYLASE"/>
    <property type="match status" value="1"/>
</dbReference>
<dbReference type="GO" id="GO:0044205">
    <property type="term" value="P:'de novo' UMP biosynthetic process"/>
    <property type="evidence" value="ECO:0007669"/>
    <property type="project" value="UniProtKB-UniRule"/>
</dbReference>
<feature type="active site" description="For OMPdecase activity" evidence="10">
    <location>
        <position position="62"/>
    </location>
</feature>
<feature type="domain" description="Orotidine 5'-phosphate decarboxylase" evidence="13">
    <location>
        <begin position="5"/>
        <end position="228"/>
    </location>
</feature>
<keyword evidence="6 9" id="KW-0456">Lyase</keyword>
<dbReference type="HAMAP" id="MF_01200_B">
    <property type="entry name" value="OMPdecase_type1_B"/>
    <property type="match status" value="1"/>
</dbReference>
<dbReference type="PANTHER" id="PTHR32119:SF2">
    <property type="entry name" value="OROTIDINE 5'-PHOSPHATE DECARBOXYLASE"/>
    <property type="match status" value="1"/>
</dbReference>
<reference evidence="14" key="2">
    <citation type="submission" date="2021-04" db="EMBL/GenBank/DDBJ databases">
        <authorList>
            <person name="Gilroy R."/>
        </authorList>
    </citation>
    <scope>NUCLEOTIDE SEQUENCE</scope>
    <source>
        <strain evidence="14">USASDec5-558</strain>
    </source>
</reference>
<dbReference type="InterPro" id="IPR014732">
    <property type="entry name" value="OMPdecase"/>
</dbReference>
<comment type="pathway">
    <text evidence="2 9 12">Pyrimidine metabolism; UMP biosynthesis via de novo pathway; UMP from orotate: step 2/2.</text>
</comment>
<dbReference type="SMART" id="SM00934">
    <property type="entry name" value="OMPdecase"/>
    <property type="match status" value="1"/>
</dbReference>
<evidence type="ECO:0000259" key="13">
    <source>
        <dbReference type="SMART" id="SM00934"/>
    </source>
</evidence>
<dbReference type="Pfam" id="PF00215">
    <property type="entry name" value="OMPdecase"/>
    <property type="match status" value="1"/>
</dbReference>
<gene>
    <name evidence="9 14" type="primary">pyrF</name>
    <name evidence="14" type="ORF">H9850_00675</name>
</gene>
<dbReference type="PROSITE" id="PS00156">
    <property type="entry name" value="OMPDECASE"/>
    <property type="match status" value="1"/>
</dbReference>
<protein>
    <recommendedName>
        <fullName evidence="9">Orotidine 5'-phosphate decarboxylase</fullName>
        <ecNumber evidence="9">4.1.1.23</ecNumber>
    </recommendedName>
    <alternativeName>
        <fullName evidence="9">OMP decarboxylase</fullName>
        <shortName evidence="9">OMPDCase</shortName>
        <shortName evidence="9">OMPdecase</shortName>
    </alternativeName>
</protein>
<dbReference type="InterPro" id="IPR001754">
    <property type="entry name" value="OMPdeCOase_dom"/>
</dbReference>
<feature type="binding site" evidence="9 11">
    <location>
        <position position="192"/>
    </location>
    <ligand>
        <name>substrate</name>
    </ligand>
</feature>
<dbReference type="CDD" id="cd04725">
    <property type="entry name" value="OMP_decarboxylase_like"/>
    <property type="match status" value="1"/>
</dbReference>
<feature type="binding site" evidence="9 11">
    <location>
        <position position="213"/>
    </location>
    <ligand>
        <name>substrate</name>
    </ligand>
</feature>